<reference evidence="1 2" key="1">
    <citation type="submission" date="2018-05" db="EMBL/GenBank/DDBJ databases">
        <authorList>
            <person name="Goeker M."/>
            <person name="Huntemann M."/>
            <person name="Clum A."/>
            <person name="Pillay M."/>
            <person name="Palaniappan K."/>
            <person name="Varghese N."/>
            <person name="Mikhailova N."/>
            <person name="Stamatis D."/>
            <person name="Reddy T."/>
            <person name="Daum C."/>
            <person name="Shapiro N."/>
            <person name="Ivanova N."/>
            <person name="Kyrpides N."/>
            <person name="Woyke T."/>
        </authorList>
    </citation>
    <scope>NUCLEOTIDE SEQUENCE [LARGE SCALE GENOMIC DNA]</scope>
    <source>
        <strain evidence="1 2">DSM 26524</strain>
    </source>
</reference>
<dbReference type="RefSeq" id="WP_109747446.1">
    <property type="nucleotide sequence ID" value="NZ_JANKBI010000009.1"/>
</dbReference>
<dbReference type="Proteomes" id="UP000245412">
    <property type="component" value="Unassembled WGS sequence"/>
</dbReference>
<gene>
    <name evidence="1" type="ORF">C7383_110148</name>
</gene>
<organism evidence="1 2">
    <name type="scientific">Murimonas intestini</name>
    <dbReference type="NCBI Taxonomy" id="1337051"/>
    <lineage>
        <taxon>Bacteria</taxon>
        <taxon>Bacillati</taxon>
        <taxon>Bacillota</taxon>
        <taxon>Clostridia</taxon>
        <taxon>Lachnospirales</taxon>
        <taxon>Lachnospiraceae</taxon>
        <taxon>Murimonas</taxon>
    </lineage>
</organism>
<dbReference type="AlphaFoldDB" id="A0AB73T254"/>
<evidence type="ECO:0008006" key="3">
    <source>
        <dbReference type="Google" id="ProtNLM"/>
    </source>
</evidence>
<name>A0AB73T254_9FIRM</name>
<sequence>MSNKNIDILSIDAKDLYISNHYLYDPADPGQERDGYCIRYRSGPDEGKINTSRFINSLDYSLDLIKLRQVYQKVYRNKKFSFTQNGHEYTTRVINVTFKYSNKEFNRVRRDIYVRSGYDFNRLTFTDNICLDEEGKLAAIRTGCEAASPAPASVLGKYFYLEDGVYKAKEHIPTLHTVAQLREILYREGFWCDGLHYVRFKRSSGSARVGKCLFIDERLYRQMHQWECCGLKVKEGQVMDLAAWESYISLTSSSIIGTLEIRPENILLTDDYTSTFQDRVLETVMEDGWLNTHETNCQVSNSIFDGQSLMDISLFGPYEDKGMLLLRNRFFKSCCFNANIQQWFRDMGITEISQLNGRTCASSIKDILLITTPSSIKYLKFGSFEQWLDNLEPSFGIVKYEKPTPFFGGRLVQAHYQLLNTLQMDYETTGRFLEPSFDYLTQLKTNPAVLRRHIRYPEESGITDESLNTKNDITYRLLGINEEFCRTKYYIDFRTELVRSLVTNMRMGHILVKGNYSTMLGNPIEMLKQSIGTFDGTSELGTGNIHSRNFPYDKVLLGSRSPHVTISNIWMPVNRDNEMIERYINLTKEIVCINSIGESVLDRLSGADFDSDTVMLIDNDILIEAAEKNYRRFAVPVNHVAADKRTRRFTASEKADLDIRTSVNKIGEIINLSQELNSLFWDKLNHGEPYEKLENLYCDICQLDIMSGIEIDKAKKEYPIDNGLELRKLKEKYERTDSSGRRVKPNFFGYIARQKGYYDTDKKVYMRHDTTMDYIQKHINSYQRSRSGRPCKTELLPLASVLNKDMYNCREVSSRQISRILDLITQTRAEINAIYADEFMEPEEKYTAAREARLRCNEFLGSMKINPSTVIRLLTLCDTKEQAANYRTIVTALFSYPNADFFQLLRCSQKPVPYLYENSDGDIILYGIHFAQEIQKNTKMRP</sequence>
<keyword evidence="2" id="KW-1185">Reference proteome</keyword>
<proteinExistence type="predicted"/>
<evidence type="ECO:0000313" key="1">
    <source>
        <dbReference type="EMBL" id="PWJ74108.1"/>
    </source>
</evidence>
<dbReference type="EMBL" id="QGGY01000010">
    <property type="protein sequence ID" value="PWJ74108.1"/>
    <property type="molecule type" value="Genomic_DNA"/>
</dbReference>
<protein>
    <recommendedName>
        <fullName evidence="3">RNA dependent RNA polymerase</fullName>
    </recommendedName>
</protein>
<evidence type="ECO:0000313" key="2">
    <source>
        <dbReference type="Proteomes" id="UP000245412"/>
    </source>
</evidence>
<comment type="caution">
    <text evidence="1">The sequence shown here is derived from an EMBL/GenBank/DDBJ whole genome shotgun (WGS) entry which is preliminary data.</text>
</comment>
<accession>A0AB73T254</accession>